<dbReference type="PRINTS" id="PR00464">
    <property type="entry name" value="EP450II"/>
</dbReference>
<name>A0A147BBS7_IXORI</name>
<proteinExistence type="inferred from homology"/>
<keyword evidence="10" id="KW-0408">Iron</keyword>
<evidence type="ECO:0000256" key="3">
    <source>
        <dbReference type="ARBA" id="ARBA00004406"/>
    </source>
</evidence>
<dbReference type="SUPFAM" id="SSF48264">
    <property type="entry name" value="Cytochrome P450"/>
    <property type="match status" value="1"/>
</dbReference>
<dbReference type="PANTHER" id="PTHR24292:SF102">
    <property type="entry name" value="CYTOCHROME P450 FAMILY-RELATED"/>
    <property type="match status" value="1"/>
</dbReference>
<comment type="subcellular location">
    <subcellularLocation>
        <location evidence="3">Endoplasmic reticulum membrane</location>
        <topology evidence="3">Peripheral membrane protein</topology>
    </subcellularLocation>
    <subcellularLocation>
        <location evidence="2">Microsome membrane</location>
        <topology evidence="2">Peripheral membrane protein</topology>
    </subcellularLocation>
</comment>
<comment type="similarity">
    <text evidence="4">Belongs to the cytochrome P450 family.</text>
</comment>
<dbReference type="PANTHER" id="PTHR24292">
    <property type="entry name" value="CYTOCHROME P450"/>
    <property type="match status" value="1"/>
</dbReference>
<evidence type="ECO:0000256" key="5">
    <source>
        <dbReference type="ARBA" id="ARBA00022617"/>
    </source>
</evidence>
<evidence type="ECO:0000313" key="13">
    <source>
        <dbReference type="EMBL" id="JAR88230.1"/>
    </source>
</evidence>
<dbReference type="InterPro" id="IPR036396">
    <property type="entry name" value="Cyt_P450_sf"/>
</dbReference>
<reference evidence="13" key="1">
    <citation type="journal article" date="2018" name="PLoS Negl. Trop. Dis.">
        <title>Sialome diversity of ticks revealed by RNAseq of single tick salivary glands.</title>
        <authorList>
            <person name="Perner J."/>
            <person name="Kropackova S."/>
            <person name="Kopacek P."/>
            <person name="Ribeiro J.M."/>
        </authorList>
    </citation>
    <scope>NUCLEOTIDE SEQUENCE</scope>
    <source>
        <strain evidence="13">Siblings of single egg batch collected in Ceske Budejovice</strain>
        <tissue evidence="13">Salivary glands</tissue>
    </source>
</reference>
<evidence type="ECO:0000256" key="8">
    <source>
        <dbReference type="ARBA" id="ARBA00022848"/>
    </source>
</evidence>
<keyword evidence="5" id="KW-0349">Heme</keyword>
<dbReference type="GO" id="GO:0016705">
    <property type="term" value="F:oxidoreductase activity, acting on paired donors, with incorporation or reduction of molecular oxygen"/>
    <property type="evidence" value="ECO:0007669"/>
    <property type="project" value="InterPro"/>
</dbReference>
<sequence length="381" mass="43748">MWTLVCTTLIAIISTFFYLWRRHRFSLFKNMGIPGPEPSLFTGNISEIIEKGAARMFDEWINKYGDVVGFYNGVTPMLIVKDLELIKNIQIKDFGNFHGRGVTSKLFRNHQVGKLKLINVDGDRWKDMRSLLTPAFTTSNMKNISSVMDACTNDVMEVLDSLSDQDKAFEMGEIYRRFSLDVMLRSAFGVESNIQKNQGIAGVNEMLEQIADHEDMSFTGWLPFLFNCYPEFSFIWKLYFTWSKYFISFPMDKIRYGFMPVINMRRTNPEARRDDLLQLMLNAEAEEGAAVNVHKLTVEYDDDVAKPTDVNLNGRKKRVLSNAEVEANAQVFLIAGTETSRTALTFTSYLLAKFQDVQDRLRSEITAVLERDLGKLTLLEN</sequence>
<comment type="cofactor">
    <cofactor evidence="1">
        <name>heme</name>
        <dbReference type="ChEBI" id="CHEBI:30413"/>
    </cofactor>
</comment>
<evidence type="ECO:0000256" key="2">
    <source>
        <dbReference type="ARBA" id="ARBA00004174"/>
    </source>
</evidence>
<keyword evidence="9" id="KW-0560">Oxidoreductase</keyword>
<dbReference type="GO" id="GO:0004497">
    <property type="term" value="F:monooxygenase activity"/>
    <property type="evidence" value="ECO:0007669"/>
    <property type="project" value="UniProtKB-KW"/>
</dbReference>
<dbReference type="GO" id="GO:0005506">
    <property type="term" value="F:iron ion binding"/>
    <property type="evidence" value="ECO:0007669"/>
    <property type="project" value="InterPro"/>
</dbReference>
<protein>
    <submittedName>
        <fullName evidence="13">Putative cytochrome p450 cyp3/cyp5/cyp6/cyp9 subfamily protein</fullName>
    </submittedName>
</protein>
<evidence type="ECO:0000256" key="9">
    <source>
        <dbReference type="ARBA" id="ARBA00023002"/>
    </source>
</evidence>
<keyword evidence="11" id="KW-0503">Monooxygenase</keyword>
<evidence type="ECO:0000256" key="10">
    <source>
        <dbReference type="ARBA" id="ARBA00023004"/>
    </source>
</evidence>
<dbReference type="EMBL" id="GEGO01007174">
    <property type="protein sequence ID" value="JAR88230.1"/>
    <property type="molecule type" value="Transcribed_RNA"/>
</dbReference>
<keyword evidence="12" id="KW-0472">Membrane</keyword>
<dbReference type="Pfam" id="PF00067">
    <property type="entry name" value="p450"/>
    <property type="match status" value="1"/>
</dbReference>
<evidence type="ECO:0000256" key="11">
    <source>
        <dbReference type="ARBA" id="ARBA00023033"/>
    </source>
</evidence>
<evidence type="ECO:0000256" key="6">
    <source>
        <dbReference type="ARBA" id="ARBA00022723"/>
    </source>
</evidence>
<evidence type="ECO:0000256" key="7">
    <source>
        <dbReference type="ARBA" id="ARBA00022824"/>
    </source>
</evidence>
<dbReference type="GO" id="GO:0005789">
    <property type="term" value="C:endoplasmic reticulum membrane"/>
    <property type="evidence" value="ECO:0007669"/>
    <property type="project" value="UniProtKB-SubCell"/>
</dbReference>
<evidence type="ECO:0000256" key="4">
    <source>
        <dbReference type="ARBA" id="ARBA00010617"/>
    </source>
</evidence>
<organism evidence="13">
    <name type="scientific">Ixodes ricinus</name>
    <name type="common">Common tick</name>
    <name type="synonym">Acarus ricinus</name>
    <dbReference type="NCBI Taxonomy" id="34613"/>
    <lineage>
        <taxon>Eukaryota</taxon>
        <taxon>Metazoa</taxon>
        <taxon>Ecdysozoa</taxon>
        <taxon>Arthropoda</taxon>
        <taxon>Chelicerata</taxon>
        <taxon>Arachnida</taxon>
        <taxon>Acari</taxon>
        <taxon>Parasitiformes</taxon>
        <taxon>Ixodida</taxon>
        <taxon>Ixodoidea</taxon>
        <taxon>Ixodidae</taxon>
        <taxon>Ixodinae</taxon>
        <taxon>Ixodes</taxon>
    </lineage>
</organism>
<dbReference type="InterPro" id="IPR050476">
    <property type="entry name" value="Insect_CytP450_Detox"/>
</dbReference>
<evidence type="ECO:0000256" key="12">
    <source>
        <dbReference type="ARBA" id="ARBA00023136"/>
    </source>
</evidence>
<accession>A0A147BBS7</accession>
<keyword evidence="8" id="KW-0492">Microsome</keyword>
<dbReference type="InterPro" id="IPR001128">
    <property type="entry name" value="Cyt_P450"/>
</dbReference>
<evidence type="ECO:0000256" key="1">
    <source>
        <dbReference type="ARBA" id="ARBA00001971"/>
    </source>
</evidence>
<keyword evidence="7" id="KW-0256">Endoplasmic reticulum</keyword>
<dbReference type="AlphaFoldDB" id="A0A147BBS7"/>
<dbReference type="Gene3D" id="1.10.630.10">
    <property type="entry name" value="Cytochrome P450"/>
    <property type="match status" value="1"/>
</dbReference>
<keyword evidence="6" id="KW-0479">Metal-binding</keyword>
<dbReference type="InterPro" id="IPR002402">
    <property type="entry name" value="Cyt_P450_E_grp-II"/>
</dbReference>
<dbReference type="GO" id="GO:0020037">
    <property type="term" value="F:heme binding"/>
    <property type="evidence" value="ECO:0007669"/>
    <property type="project" value="InterPro"/>
</dbReference>